<evidence type="ECO:0000313" key="3">
    <source>
        <dbReference type="Proteomes" id="UP000784294"/>
    </source>
</evidence>
<accession>A0A448X2N5</accession>
<feature type="compositionally biased region" description="Acidic residues" evidence="1">
    <location>
        <begin position="26"/>
        <end position="36"/>
    </location>
</feature>
<evidence type="ECO:0000313" key="2">
    <source>
        <dbReference type="EMBL" id="VEL26360.1"/>
    </source>
</evidence>
<proteinExistence type="predicted"/>
<dbReference type="AlphaFoldDB" id="A0A448X2N5"/>
<reference evidence="2" key="1">
    <citation type="submission" date="2018-11" db="EMBL/GenBank/DDBJ databases">
        <authorList>
            <consortium name="Pathogen Informatics"/>
        </authorList>
    </citation>
    <scope>NUCLEOTIDE SEQUENCE</scope>
</reference>
<dbReference type="Proteomes" id="UP000784294">
    <property type="component" value="Unassembled WGS sequence"/>
</dbReference>
<name>A0A448X2N5_9PLAT</name>
<protein>
    <submittedName>
        <fullName evidence="2">Uncharacterized protein</fullName>
    </submittedName>
</protein>
<organism evidence="2 3">
    <name type="scientific">Protopolystoma xenopodis</name>
    <dbReference type="NCBI Taxonomy" id="117903"/>
    <lineage>
        <taxon>Eukaryota</taxon>
        <taxon>Metazoa</taxon>
        <taxon>Spiralia</taxon>
        <taxon>Lophotrochozoa</taxon>
        <taxon>Platyhelminthes</taxon>
        <taxon>Monogenea</taxon>
        <taxon>Polyopisthocotylea</taxon>
        <taxon>Polystomatidea</taxon>
        <taxon>Polystomatidae</taxon>
        <taxon>Protopolystoma</taxon>
    </lineage>
</organism>
<feature type="compositionally biased region" description="Low complexity" evidence="1">
    <location>
        <begin position="60"/>
        <end position="94"/>
    </location>
</feature>
<comment type="caution">
    <text evidence="2">The sequence shown here is derived from an EMBL/GenBank/DDBJ whole genome shotgun (WGS) entry which is preliminary data.</text>
</comment>
<dbReference type="EMBL" id="CAAALY010079762">
    <property type="protein sequence ID" value="VEL26360.1"/>
    <property type="molecule type" value="Genomic_DNA"/>
</dbReference>
<sequence>MYRIMGIVAADSQAPSLDLSIPENWDSSEGEIEPETDQTGLNRPKIAASSRRLHKKSYNSQLPPEVPLLSSQPVSPSASSSESRFASRSVSGSGLDIGQKTLETHTNGV</sequence>
<keyword evidence="3" id="KW-1185">Reference proteome</keyword>
<feature type="region of interest" description="Disordered" evidence="1">
    <location>
        <begin position="13"/>
        <end position="109"/>
    </location>
</feature>
<evidence type="ECO:0000256" key="1">
    <source>
        <dbReference type="SAM" id="MobiDB-lite"/>
    </source>
</evidence>
<gene>
    <name evidence="2" type="ORF">PXEA_LOCUS19800</name>
</gene>